<keyword evidence="7" id="KW-1185">Reference proteome</keyword>
<protein>
    <submittedName>
        <fullName evidence="6">TonB family protein</fullName>
    </submittedName>
</protein>
<evidence type="ECO:0000256" key="4">
    <source>
        <dbReference type="ARBA" id="ARBA00023136"/>
    </source>
</evidence>
<proteinExistence type="predicted"/>
<dbReference type="EMBL" id="CP066775">
    <property type="protein sequence ID" value="QQL49025.1"/>
    <property type="molecule type" value="Genomic_DNA"/>
</dbReference>
<keyword evidence="2" id="KW-0812">Transmembrane</keyword>
<dbReference type="RefSeq" id="WP_157525721.1">
    <property type="nucleotide sequence ID" value="NZ_CP066775.1"/>
</dbReference>
<dbReference type="AlphaFoldDB" id="A0A6I4I4T5"/>
<dbReference type="InterPro" id="IPR006260">
    <property type="entry name" value="TonB/TolA_C"/>
</dbReference>
<evidence type="ECO:0000256" key="2">
    <source>
        <dbReference type="ARBA" id="ARBA00022692"/>
    </source>
</evidence>
<dbReference type="SUPFAM" id="SSF74653">
    <property type="entry name" value="TolA/TonB C-terminal domain"/>
    <property type="match status" value="1"/>
</dbReference>
<dbReference type="InterPro" id="IPR037682">
    <property type="entry name" value="TonB_C"/>
</dbReference>
<evidence type="ECO:0000256" key="1">
    <source>
        <dbReference type="ARBA" id="ARBA00004167"/>
    </source>
</evidence>
<gene>
    <name evidence="6" type="ORF">GO620_012660</name>
</gene>
<dbReference type="GO" id="GO:0055085">
    <property type="term" value="P:transmembrane transport"/>
    <property type="evidence" value="ECO:0007669"/>
    <property type="project" value="InterPro"/>
</dbReference>
<dbReference type="Proteomes" id="UP000429232">
    <property type="component" value="Chromosome"/>
</dbReference>
<dbReference type="Pfam" id="PF03544">
    <property type="entry name" value="TonB_C"/>
    <property type="match status" value="1"/>
</dbReference>
<accession>A0A6I4I4T5</accession>
<evidence type="ECO:0000256" key="3">
    <source>
        <dbReference type="ARBA" id="ARBA00022989"/>
    </source>
</evidence>
<keyword evidence="4" id="KW-0472">Membrane</keyword>
<reference evidence="6 7" key="1">
    <citation type="submission" date="2020-12" db="EMBL/GenBank/DDBJ databases">
        <title>HMF7856_wgs.fasta genome submission.</title>
        <authorList>
            <person name="Kang H."/>
            <person name="Kim H."/>
            <person name="Joh K."/>
        </authorList>
    </citation>
    <scope>NUCLEOTIDE SEQUENCE [LARGE SCALE GENOMIC DNA]</scope>
    <source>
        <strain evidence="6 7">HMF7856</strain>
    </source>
</reference>
<dbReference type="GO" id="GO:0016020">
    <property type="term" value="C:membrane"/>
    <property type="evidence" value="ECO:0007669"/>
    <property type="project" value="UniProtKB-SubCell"/>
</dbReference>
<dbReference type="KEGG" id="mgik:GO620_012660"/>
<dbReference type="NCBIfam" id="TIGR01352">
    <property type="entry name" value="tonB_Cterm"/>
    <property type="match status" value="1"/>
</dbReference>
<feature type="domain" description="TonB C-terminal" evidence="5">
    <location>
        <begin position="39"/>
        <end position="113"/>
    </location>
</feature>
<dbReference type="Gene3D" id="3.30.1150.10">
    <property type="match status" value="1"/>
</dbReference>
<name>A0A6I4I4T5_9SPHI</name>
<evidence type="ECO:0000313" key="6">
    <source>
        <dbReference type="EMBL" id="QQL49025.1"/>
    </source>
</evidence>
<comment type="subcellular location">
    <subcellularLocation>
        <location evidence="1">Membrane</location>
        <topology evidence="1">Single-pass membrane protein</topology>
    </subcellularLocation>
</comment>
<sequence length="221" mass="24608">MLKHIGFIVFVCCLTLRSTAQPVFKGGQPALDNFITTKIVYPEYSRQNCIAATIKVAFRLDAAGKVDTAYVQDGPGIDLDEEAVRIVRMTSGKWTVPNTYAIGAVIVIPITFTPDYSRCNNVTNQSRQAAIANYKAQEQLQDAITNYYKNKYQGKGDPNVEKQITALKIQLGYDDSFINDLLDQANQKFKQGDKAGACKDWNFIRNIGSDKADSFIAKNCR</sequence>
<evidence type="ECO:0000313" key="7">
    <source>
        <dbReference type="Proteomes" id="UP000429232"/>
    </source>
</evidence>
<keyword evidence="3" id="KW-1133">Transmembrane helix</keyword>
<organism evidence="6 7">
    <name type="scientific">Mucilaginibacter ginkgonis</name>
    <dbReference type="NCBI Taxonomy" id="2682091"/>
    <lineage>
        <taxon>Bacteria</taxon>
        <taxon>Pseudomonadati</taxon>
        <taxon>Bacteroidota</taxon>
        <taxon>Sphingobacteriia</taxon>
        <taxon>Sphingobacteriales</taxon>
        <taxon>Sphingobacteriaceae</taxon>
        <taxon>Mucilaginibacter</taxon>
    </lineage>
</organism>
<evidence type="ECO:0000259" key="5">
    <source>
        <dbReference type="Pfam" id="PF03544"/>
    </source>
</evidence>